<name>A0A0A2WZ34_9GAMM</name>
<keyword evidence="2" id="KW-1185">Reference proteome</keyword>
<dbReference type="PATRIC" id="fig|1300345.3.peg.2653"/>
<comment type="caution">
    <text evidence="1">The sequence shown here is derived from an EMBL/GenBank/DDBJ whole genome shotgun (WGS) entry which is preliminary data.</text>
</comment>
<sequence>MVTFDPRKAKANRKKHGVAFSDARLALDDPLGLTREDWSEGEQRFVTLGVAVGSILVVTWTERHNQIRIISARKASAGEAKHYGN</sequence>
<dbReference type="InterPro" id="IPR038573">
    <property type="entry name" value="BrnT_sf"/>
</dbReference>
<dbReference type="AlphaFoldDB" id="A0A0A2WZ34"/>
<evidence type="ECO:0000313" key="2">
    <source>
        <dbReference type="Proteomes" id="UP000030518"/>
    </source>
</evidence>
<dbReference type="InterPro" id="IPR007460">
    <property type="entry name" value="BrnT_toxin"/>
</dbReference>
<organism evidence="1 2">
    <name type="scientific">Lysobacter dokdonensis DS-58</name>
    <dbReference type="NCBI Taxonomy" id="1300345"/>
    <lineage>
        <taxon>Bacteria</taxon>
        <taxon>Pseudomonadati</taxon>
        <taxon>Pseudomonadota</taxon>
        <taxon>Gammaproteobacteria</taxon>
        <taxon>Lysobacterales</taxon>
        <taxon>Lysobacteraceae</taxon>
        <taxon>Noviluteimonas</taxon>
    </lineage>
</organism>
<dbReference type="Gene3D" id="3.10.450.530">
    <property type="entry name" value="Ribonuclease toxin, BrnT, of type II toxin-antitoxin system"/>
    <property type="match status" value="1"/>
</dbReference>
<dbReference type="Proteomes" id="UP000030518">
    <property type="component" value="Unassembled WGS sequence"/>
</dbReference>
<dbReference type="eggNOG" id="COG2929">
    <property type="taxonomic scope" value="Bacteria"/>
</dbReference>
<reference evidence="1 2" key="1">
    <citation type="submission" date="2014-09" db="EMBL/GenBank/DDBJ databases">
        <title>Genome sequences of Lysobacter dokdonensis DS-58.</title>
        <authorList>
            <person name="Kim J.F."/>
            <person name="Kwak M.-J."/>
        </authorList>
    </citation>
    <scope>NUCLEOTIDE SEQUENCE [LARGE SCALE GENOMIC DNA]</scope>
    <source>
        <strain evidence="1 2">DS-58</strain>
    </source>
</reference>
<protein>
    <submittedName>
        <fullName evidence="1">DUF500 domain containing protein</fullName>
    </submittedName>
</protein>
<dbReference type="EMBL" id="JRKJ01000021">
    <property type="protein sequence ID" value="KGQ18229.1"/>
    <property type="molecule type" value="Genomic_DNA"/>
</dbReference>
<dbReference type="STRING" id="1300345.LF41_1584"/>
<dbReference type="RefSeq" id="WP_036170624.1">
    <property type="nucleotide sequence ID" value="NZ_JRKJ01000021.1"/>
</dbReference>
<gene>
    <name evidence="1" type="ORF">LF41_1584</name>
</gene>
<dbReference type="Pfam" id="PF04365">
    <property type="entry name" value="BrnT_toxin"/>
    <property type="match status" value="1"/>
</dbReference>
<accession>A0A0A2WZ34</accession>
<evidence type="ECO:0000313" key="1">
    <source>
        <dbReference type="EMBL" id="KGQ18229.1"/>
    </source>
</evidence>
<proteinExistence type="predicted"/>